<feature type="region of interest" description="Disordered" evidence="2">
    <location>
        <begin position="1"/>
        <end position="46"/>
    </location>
</feature>
<gene>
    <name evidence="3" type="ORF">EDB81DRAFT_769387</name>
</gene>
<dbReference type="OrthoDB" id="5032760at2759"/>
<feature type="region of interest" description="Disordered" evidence="2">
    <location>
        <begin position="115"/>
        <end position="145"/>
    </location>
</feature>
<organism evidence="3 4">
    <name type="scientific">Dactylonectria macrodidyma</name>
    <dbReference type="NCBI Taxonomy" id="307937"/>
    <lineage>
        <taxon>Eukaryota</taxon>
        <taxon>Fungi</taxon>
        <taxon>Dikarya</taxon>
        <taxon>Ascomycota</taxon>
        <taxon>Pezizomycotina</taxon>
        <taxon>Sordariomycetes</taxon>
        <taxon>Hypocreomycetidae</taxon>
        <taxon>Hypocreales</taxon>
        <taxon>Nectriaceae</taxon>
        <taxon>Dactylonectria</taxon>
    </lineage>
</organism>
<sequence length="145" mass="16782">MYEKKLPPLPPQSARDRMSPRTVVAPSQPLSQRNPLGHVNRQAQPGGDILASLEQDILKLRRENDALRRSMVEKETKIEMLQNLYSQLRQRMDEQTRQTAQLFQTIHSAIKTYRDGKKDQTGHLSKRSSEEIVSRAFSDRDEGWL</sequence>
<evidence type="ECO:0000313" key="3">
    <source>
        <dbReference type="EMBL" id="KAH7108785.1"/>
    </source>
</evidence>
<keyword evidence="4" id="KW-1185">Reference proteome</keyword>
<comment type="caution">
    <text evidence="3">The sequence shown here is derived from an EMBL/GenBank/DDBJ whole genome shotgun (WGS) entry which is preliminary data.</text>
</comment>
<dbReference type="AlphaFoldDB" id="A0A9P9I6T8"/>
<reference evidence="3" key="1">
    <citation type="journal article" date="2021" name="Nat. Commun.">
        <title>Genetic determinants of endophytism in the Arabidopsis root mycobiome.</title>
        <authorList>
            <person name="Mesny F."/>
            <person name="Miyauchi S."/>
            <person name="Thiergart T."/>
            <person name="Pickel B."/>
            <person name="Atanasova L."/>
            <person name="Karlsson M."/>
            <person name="Huettel B."/>
            <person name="Barry K.W."/>
            <person name="Haridas S."/>
            <person name="Chen C."/>
            <person name="Bauer D."/>
            <person name="Andreopoulos W."/>
            <person name="Pangilinan J."/>
            <person name="LaButti K."/>
            <person name="Riley R."/>
            <person name="Lipzen A."/>
            <person name="Clum A."/>
            <person name="Drula E."/>
            <person name="Henrissat B."/>
            <person name="Kohler A."/>
            <person name="Grigoriev I.V."/>
            <person name="Martin F.M."/>
            <person name="Hacquard S."/>
        </authorList>
    </citation>
    <scope>NUCLEOTIDE SEQUENCE</scope>
    <source>
        <strain evidence="3">MPI-CAGE-AT-0147</strain>
    </source>
</reference>
<keyword evidence="1" id="KW-0175">Coiled coil</keyword>
<dbReference type="EMBL" id="JAGMUV010000059">
    <property type="protein sequence ID" value="KAH7108785.1"/>
    <property type="molecule type" value="Genomic_DNA"/>
</dbReference>
<proteinExistence type="predicted"/>
<dbReference type="Proteomes" id="UP000738349">
    <property type="component" value="Unassembled WGS sequence"/>
</dbReference>
<evidence type="ECO:0000256" key="2">
    <source>
        <dbReference type="SAM" id="MobiDB-lite"/>
    </source>
</evidence>
<feature type="coiled-coil region" evidence="1">
    <location>
        <begin position="50"/>
        <end position="98"/>
    </location>
</feature>
<protein>
    <submittedName>
        <fullName evidence="3">Uncharacterized protein</fullName>
    </submittedName>
</protein>
<accession>A0A9P9I6T8</accession>
<name>A0A9P9I6T8_9HYPO</name>
<evidence type="ECO:0000256" key="1">
    <source>
        <dbReference type="SAM" id="Coils"/>
    </source>
</evidence>
<evidence type="ECO:0000313" key="4">
    <source>
        <dbReference type="Proteomes" id="UP000738349"/>
    </source>
</evidence>